<keyword evidence="10" id="KW-1185">Reference proteome</keyword>
<dbReference type="PROSITE" id="PS00059">
    <property type="entry name" value="ADH_ZINC"/>
    <property type="match status" value="1"/>
</dbReference>
<evidence type="ECO:0000256" key="3">
    <source>
        <dbReference type="ARBA" id="ARBA00022723"/>
    </source>
</evidence>
<keyword evidence="3 6" id="KW-0479">Metal-binding</keyword>
<evidence type="ECO:0000256" key="6">
    <source>
        <dbReference type="RuleBase" id="RU361277"/>
    </source>
</evidence>
<dbReference type="GO" id="GO:0008270">
    <property type="term" value="F:zinc ion binding"/>
    <property type="evidence" value="ECO:0007669"/>
    <property type="project" value="InterPro"/>
</dbReference>
<dbReference type="STRING" id="264251.FB00_02970"/>
<evidence type="ECO:0000313" key="9">
    <source>
        <dbReference type="EMBL" id="KLN35977.1"/>
    </source>
</evidence>
<comment type="caution">
    <text evidence="9">The sequence shown here is derived from an EMBL/GenBank/DDBJ whole genome shotgun (WGS) entry which is preliminary data.</text>
</comment>
<reference evidence="9 10" key="1">
    <citation type="submission" date="2014-05" db="EMBL/GenBank/DDBJ databases">
        <title>Cellulosimicrobium funkei U11 genome.</title>
        <authorList>
            <person name="Hu C."/>
            <person name="Gong Y."/>
            <person name="Wan W."/>
            <person name="Jiang M."/>
        </authorList>
    </citation>
    <scope>NUCLEOTIDE SEQUENCE [LARGE SCALE GENOMIC DNA]</scope>
    <source>
        <strain evidence="9 10">U11</strain>
    </source>
</reference>
<dbReference type="AlphaFoldDB" id="A0A0H2L762"/>
<dbReference type="GO" id="GO:0016491">
    <property type="term" value="F:oxidoreductase activity"/>
    <property type="evidence" value="ECO:0007669"/>
    <property type="project" value="UniProtKB-KW"/>
</dbReference>
<dbReference type="InterPro" id="IPR002328">
    <property type="entry name" value="ADH_Zn_CS"/>
</dbReference>
<dbReference type="PANTHER" id="PTHR43161">
    <property type="entry name" value="SORBITOL DEHYDROGENASE"/>
    <property type="match status" value="1"/>
</dbReference>
<dbReference type="Pfam" id="PF00107">
    <property type="entry name" value="ADH_zinc_N"/>
    <property type="match status" value="1"/>
</dbReference>
<dbReference type="Proteomes" id="UP000035265">
    <property type="component" value="Unassembled WGS sequence"/>
</dbReference>
<organism evidence="9 10">
    <name type="scientific">Cellulosimicrobium funkei</name>
    <dbReference type="NCBI Taxonomy" id="264251"/>
    <lineage>
        <taxon>Bacteria</taxon>
        <taxon>Bacillati</taxon>
        <taxon>Actinomycetota</taxon>
        <taxon>Actinomycetes</taxon>
        <taxon>Micrococcales</taxon>
        <taxon>Promicromonosporaceae</taxon>
        <taxon>Cellulosimicrobium</taxon>
    </lineage>
</organism>
<evidence type="ECO:0000259" key="8">
    <source>
        <dbReference type="SMART" id="SM00829"/>
    </source>
</evidence>
<dbReference type="CDD" id="cd08233">
    <property type="entry name" value="butanediol_DH_like"/>
    <property type="match status" value="1"/>
</dbReference>
<feature type="compositionally biased region" description="Basic and acidic residues" evidence="7">
    <location>
        <begin position="7"/>
        <end position="22"/>
    </location>
</feature>
<dbReference type="SMART" id="SM00829">
    <property type="entry name" value="PKS_ER"/>
    <property type="match status" value="1"/>
</dbReference>
<dbReference type="SUPFAM" id="SSF50129">
    <property type="entry name" value="GroES-like"/>
    <property type="match status" value="1"/>
</dbReference>
<dbReference type="InterPro" id="IPR013154">
    <property type="entry name" value="ADH-like_N"/>
</dbReference>
<gene>
    <name evidence="9" type="ORF">FB00_02970</name>
</gene>
<dbReference type="InterPro" id="IPR020843">
    <property type="entry name" value="ER"/>
</dbReference>
<dbReference type="Gene3D" id="3.90.180.10">
    <property type="entry name" value="Medium-chain alcohol dehydrogenases, catalytic domain"/>
    <property type="match status" value="1"/>
</dbReference>
<proteinExistence type="inferred from homology"/>
<keyword evidence="4 6" id="KW-0862">Zinc</keyword>
<dbReference type="PATRIC" id="fig|264251.5.peg.611"/>
<protein>
    <submittedName>
        <fullName evidence="9">2,3-butanediol dehydrogenase</fullName>
    </submittedName>
</protein>
<evidence type="ECO:0000313" key="10">
    <source>
        <dbReference type="Proteomes" id="UP000035265"/>
    </source>
</evidence>
<feature type="domain" description="Enoyl reductase (ER)" evidence="8">
    <location>
        <begin position="8"/>
        <end position="350"/>
    </location>
</feature>
<keyword evidence="5" id="KW-0560">Oxidoreductase</keyword>
<evidence type="ECO:0000256" key="2">
    <source>
        <dbReference type="ARBA" id="ARBA00008072"/>
    </source>
</evidence>
<dbReference type="Pfam" id="PF08240">
    <property type="entry name" value="ADH_N"/>
    <property type="match status" value="1"/>
</dbReference>
<comment type="similarity">
    <text evidence="2 6">Belongs to the zinc-containing alcohol dehydrogenase family.</text>
</comment>
<sequence length="352" mass="37038">MKAARYHGKEDLRIEDVPEPETRPGTVKIRPAWTGICGSDLHLYLEGPFPPAPSETQPHPLSGETLPVVFGHEFSGVVEELGEGVEGLAVGDAVVVEPFMVCGECPPCRDGLYNACVKMGFIGISGRGGGLSEHIVVERRWVHPVGDVPLDQAALIEPLAVAYHGVRLSGAKAGDTVLVGGAGPIGLLTCAVLHAIGARAIVTEVSGARKAKALETGVADDVLDPREVDVAARVLELTDGRGADVAIECSGAQPVLDTLTHALKAGGTLQIVALFSAPPTLDVMTVLLRELTIKGAIGYADDHPAVIRLVQEGKVDLAPFVTSRIAVEDVVEKGYRELIDHKDDHVKIVVSV</sequence>
<evidence type="ECO:0000256" key="1">
    <source>
        <dbReference type="ARBA" id="ARBA00001947"/>
    </source>
</evidence>
<dbReference type="EMBL" id="JNBQ01000002">
    <property type="protein sequence ID" value="KLN35977.1"/>
    <property type="molecule type" value="Genomic_DNA"/>
</dbReference>
<evidence type="ECO:0000256" key="4">
    <source>
        <dbReference type="ARBA" id="ARBA00022833"/>
    </source>
</evidence>
<evidence type="ECO:0000256" key="7">
    <source>
        <dbReference type="SAM" id="MobiDB-lite"/>
    </source>
</evidence>
<dbReference type="RefSeq" id="WP_047231592.1">
    <property type="nucleotide sequence ID" value="NZ_JNBQ01000002.1"/>
</dbReference>
<dbReference type="PANTHER" id="PTHR43161:SF26">
    <property type="entry name" value="GALACTITOL 1-PHOSPHATE 5-DEHYDROGENASE"/>
    <property type="match status" value="1"/>
</dbReference>
<dbReference type="Gene3D" id="3.40.50.720">
    <property type="entry name" value="NAD(P)-binding Rossmann-like Domain"/>
    <property type="match status" value="1"/>
</dbReference>
<dbReference type="SUPFAM" id="SSF51735">
    <property type="entry name" value="NAD(P)-binding Rossmann-fold domains"/>
    <property type="match status" value="1"/>
</dbReference>
<dbReference type="InterPro" id="IPR036291">
    <property type="entry name" value="NAD(P)-bd_dom_sf"/>
</dbReference>
<name>A0A0H2L762_9MICO</name>
<feature type="region of interest" description="Disordered" evidence="7">
    <location>
        <begin position="1"/>
        <end position="24"/>
    </location>
</feature>
<dbReference type="InterPro" id="IPR011032">
    <property type="entry name" value="GroES-like_sf"/>
</dbReference>
<evidence type="ECO:0000256" key="5">
    <source>
        <dbReference type="ARBA" id="ARBA00023002"/>
    </source>
</evidence>
<comment type="cofactor">
    <cofactor evidence="1 6">
        <name>Zn(2+)</name>
        <dbReference type="ChEBI" id="CHEBI:29105"/>
    </cofactor>
</comment>
<dbReference type="InterPro" id="IPR013149">
    <property type="entry name" value="ADH-like_C"/>
</dbReference>
<accession>A0A0H2L762</accession>